<evidence type="ECO:0000256" key="4">
    <source>
        <dbReference type="ARBA" id="ARBA00022723"/>
    </source>
</evidence>
<dbReference type="SMART" id="SM00849">
    <property type="entry name" value="Lactamase_B"/>
    <property type="match status" value="1"/>
</dbReference>
<dbReference type="NCBIfam" id="TIGR03413">
    <property type="entry name" value="GSH_gloB"/>
    <property type="match status" value="1"/>
</dbReference>
<name>A0A845BHF1_9NEIS</name>
<dbReference type="Proteomes" id="UP000467214">
    <property type="component" value="Unassembled WGS sequence"/>
</dbReference>
<feature type="binding site" evidence="7">
    <location>
        <position position="57"/>
    </location>
    <ligand>
        <name>Zn(2+)</name>
        <dbReference type="ChEBI" id="CHEBI:29105"/>
        <label>2</label>
    </ligand>
</feature>
<dbReference type="Pfam" id="PF00753">
    <property type="entry name" value="Lactamase_B"/>
    <property type="match status" value="1"/>
</dbReference>
<dbReference type="Pfam" id="PF16123">
    <property type="entry name" value="HAGH_C"/>
    <property type="match status" value="1"/>
</dbReference>
<protein>
    <recommendedName>
        <fullName evidence="7">Hydroxyacylglutathione hydrolase</fullName>
        <ecNumber evidence="7">3.1.2.6</ecNumber>
    </recommendedName>
    <alternativeName>
        <fullName evidence="7">Glyoxalase II</fullName>
        <shortName evidence="7">Glx II</shortName>
    </alternativeName>
</protein>
<dbReference type="CDD" id="cd07723">
    <property type="entry name" value="hydroxyacylglutathione_hydrolase_MBL-fold"/>
    <property type="match status" value="1"/>
</dbReference>
<evidence type="ECO:0000256" key="5">
    <source>
        <dbReference type="ARBA" id="ARBA00022801"/>
    </source>
</evidence>
<dbReference type="Gene3D" id="3.60.15.10">
    <property type="entry name" value="Ribonuclease Z/Hydroxyacylglutathione hydrolase-like"/>
    <property type="match status" value="1"/>
</dbReference>
<feature type="binding site" evidence="7">
    <location>
        <position position="163"/>
    </location>
    <ligand>
        <name>Zn(2+)</name>
        <dbReference type="ChEBI" id="CHEBI:29105"/>
        <label>2</label>
    </ligand>
</feature>
<dbReference type="GO" id="GO:0004416">
    <property type="term" value="F:hydroxyacylglutathione hydrolase activity"/>
    <property type="evidence" value="ECO:0007669"/>
    <property type="project" value="UniProtKB-UniRule"/>
</dbReference>
<comment type="pathway">
    <text evidence="2 7">Secondary metabolite metabolism; methylglyoxal degradation; (R)-lactate from methylglyoxal: step 2/2.</text>
</comment>
<proteinExistence type="inferred from homology"/>
<evidence type="ECO:0000256" key="6">
    <source>
        <dbReference type="ARBA" id="ARBA00022833"/>
    </source>
</evidence>
<dbReference type="GO" id="GO:0046872">
    <property type="term" value="F:metal ion binding"/>
    <property type="evidence" value="ECO:0007669"/>
    <property type="project" value="UniProtKB-KW"/>
</dbReference>
<evidence type="ECO:0000313" key="10">
    <source>
        <dbReference type="Proteomes" id="UP000467214"/>
    </source>
</evidence>
<dbReference type="HAMAP" id="MF_01374">
    <property type="entry name" value="Glyoxalase_2"/>
    <property type="match status" value="1"/>
</dbReference>
<dbReference type="EMBL" id="WSSB01000001">
    <property type="protein sequence ID" value="MXR35735.1"/>
    <property type="molecule type" value="Genomic_DNA"/>
</dbReference>
<keyword evidence="4 7" id="KW-0479">Metal-binding</keyword>
<organism evidence="9 10">
    <name type="scientific">Craterilacuibacter sinensis</name>
    <dbReference type="NCBI Taxonomy" id="2686017"/>
    <lineage>
        <taxon>Bacteria</taxon>
        <taxon>Pseudomonadati</taxon>
        <taxon>Pseudomonadota</taxon>
        <taxon>Betaproteobacteria</taxon>
        <taxon>Neisseriales</taxon>
        <taxon>Neisseriaceae</taxon>
        <taxon>Craterilacuibacter</taxon>
    </lineage>
</organism>
<evidence type="ECO:0000259" key="8">
    <source>
        <dbReference type="SMART" id="SM00849"/>
    </source>
</evidence>
<keyword evidence="10" id="KW-1185">Reference proteome</keyword>
<dbReference type="PIRSF" id="PIRSF005457">
    <property type="entry name" value="Glx"/>
    <property type="match status" value="1"/>
</dbReference>
<feature type="binding site" evidence="7">
    <location>
        <position position="55"/>
    </location>
    <ligand>
        <name>Zn(2+)</name>
        <dbReference type="ChEBI" id="CHEBI:29105"/>
        <label>1</label>
    </ligand>
</feature>
<feature type="binding site" evidence="7">
    <location>
        <position position="53"/>
    </location>
    <ligand>
        <name>Zn(2+)</name>
        <dbReference type="ChEBI" id="CHEBI:29105"/>
        <label>1</label>
    </ligand>
</feature>
<feature type="binding site" evidence="7">
    <location>
        <position position="58"/>
    </location>
    <ligand>
        <name>Zn(2+)</name>
        <dbReference type="ChEBI" id="CHEBI:29105"/>
        <label>2</label>
    </ligand>
</feature>
<dbReference type="InterPro" id="IPR032282">
    <property type="entry name" value="HAGH_C"/>
</dbReference>
<accession>A0A845BHF1</accession>
<dbReference type="InterPro" id="IPR050110">
    <property type="entry name" value="Glyoxalase_II_hydrolase"/>
</dbReference>
<feature type="binding site" evidence="7">
    <location>
        <position position="125"/>
    </location>
    <ligand>
        <name>Zn(2+)</name>
        <dbReference type="ChEBI" id="CHEBI:29105"/>
        <label>2</label>
    </ligand>
</feature>
<dbReference type="RefSeq" id="WP_160794421.1">
    <property type="nucleotide sequence ID" value="NZ_WSSB01000001.1"/>
</dbReference>
<comment type="similarity">
    <text evidence="3 7">Belongs to the metallo-beta-lactamase superfamily. Glyoxalase II family.</text>
</comment>
<comment type="caution">
    <text evidence="9">The sequence shown here is derived from an EMBL/GenBank/DDBJ whole genome shotgun (WGS) entry which is preliminary data.</text>
</comment>
<dbReference type="InterPro" id="IPR017782">
    <property type="entry name" value="Hydroxyacylglutathione_Hdrlase"/>
</dbReference>
<evidence type="ECO:0000256" key="7">
    <source>
        <dbReference type="HAMAP-Rule" id="MF_01374"/>
    </source>
</evidence>
<dbReference type="PANTHER" id="PTHR43705:SF1">
    <property type="entry name" value="HYDROXYACYLGLUTATHIONE HYDROLASE GLOB"/>
    <property type="match status" value="1"/>
</dbReference>
<comment type="catalytic activity">
    <reaction evidence="1 7">
        <text>an S-(2-hydroxyacyl)glutathione + H2O = a 2-hydroxy carboxylate + glutathione + H(+)</text>
        <dbReference type="Rhea" id="RHEA:21864"/>
        <dbReference type="ChEBI" id="CHEBI:15377"/>
        <dbReference type="ChEBI" id="CHEBI:15378"/>
        <dbReference type="ChEBI" id="CHEBI:57925"/>
        <dbReference type="ChEBI" id="CHEBI:58896"/>
        <dbReference type="ChEBI" id="CHEBI:71261"/>
        <dbReference type="EC" id="3.1.2.6"/>
    </reaction>
</comment>
<evidence type="ECO:0000256" key="1">
    <source>
        <dbReference type="ARBA" id="ARBA00001623"/>
    </source>
</evidence>
<comment type="function">
    <text evidence="7">Thiolesterase that catalyzes the hydrolysis of S-D-lactoyl-glutathione to form glutathione and D-lactic acid.</text>
</comment>
<feature type="binding site" evidence="7">
    <location>
        <position position="125"/>
    </location>
    <ligand>
        <name>Zn(2+)</name>
        <dbReference type="ChEBI" id="CHEBI:29105"/>
        <label>1</label>
    </ligand>
</feature>
<comment type="cofactor">
    <cofactor evidence="7">
        <name>Zn(2+)</name>
        <dbReference type="ChEBI" id="CHEBI:29105"/>
    </cofactor>
    <text evidence="7">Binds 2 Zn(2+) ions per subunit.</text>
</comment>
<evidence type="ECO:0000256" key="3">
    <source>
        <dbReference type="ARBA" id="ARBA00006759"/>
    </source>
</evidence>
<evidence type="ECO:0000313" key="9">
    <source>
        <dbReference type="EMBL" id="MXR35735.1"/>
    </source>
</evidence>
<dbReference type="InterPro" id="IPR001279">
    <property type="entry name" value="Metallo-B-lactamas"/>
</dbReference>
<sequence length="253" mass="27746">MPEIQPIKAFNDNYIWVFQSGNGICAVDPGDPRPLLAWLAEKRQPLTAILLTHHHPDHIGGLARLREHFPEVQVYGPASIAGVTHPVREGGQISLGELALDVIATPGHTLDHLIYLGPDFAFTGDTLFAAGCGRLFEGTPAMMYQSLSRLAGLPDTTRLYPAHEYTLANLYFAQACEPDNRTIKDRLVWAQQCMESSTPTLPVLLSAEKASNPFLRASLPTLVAAASSRAGHAVKPGLETFTILRQWKNEFVR</sequence>
<feature type="binding site" evidence="7">
    <location>
        <position position="108"/>
    </location>
    <ligand>
        <name>Zn(2+)</name>
        <dbReference type="ChEBI" id="CHEBI:29105"/>
        <label>1</label>
    </ligand>
</feature>
<dbReference type="InterPro" id="IPR035680">
    <property type="entry name" value="Clx_II_MBL"/>
</dbReference>
<dbReference type="UniPathway" id="UPA00619">
    <property type="reaction ID" value="UER00676"/>
</dbReference>
<evidence type="ECO:0000256" key="2">
    <source>
        <dbReference type="ARBA" id="ARBA00004963"/>
    </source>
</evidence>
<dbReference type="EC" id="3.1.2.6" evidence="7"/>
<dbReference type="GO" id="GO:0019243">
    <property type="term" value="P:methylglyoxal catabolic process to D-lactate via S-lactoyl-glutathione"/>
    <property type="evidence" value="ECO:0007669"/>
    <property type="project" value="UniProtKB-UniRule"/>
</dbReference>
<feature type="domain" description="Metallo-beta-lactamase" evidence="8">
    <location>
        <begin position="12"/>
        <end position="163"/>
    </location>
</feature>
<dbReference type="PANTHER" id="PTHR43705">
    <property type="entry name" value="HYDROXYACYLGLUTATHIONE HYDROLASE"/>
    <property type="match status" value="1"/>
</dbReference>
<gene>
    <name evidence="7 9" type="primary">gloB</name>
    <name evidence="9" type="ORF">GQF02_01840</name>
</gene>
<comment type="subunit">
    <text evidence="7">Monomer.</text>
</comment>
<keyword evidence="6 7" id="KW-0862">Zinc</keyword>
<reference evidence="9 10" key="1">
    <citation type="submission" date="2019-12" db="EMBL/GenBank/DDBJ databases">
        <title>Neisseriaceae gen. nov. sp. Genome sequencing and assembly.</title>
        <authorList>
            <person name="Liu Z."/>
            <person name="Li A."/>
        </authorList>
    </citation>
    <scope>NUCLEOTIDE SEQUENCE [LARGE SCALE GENOMIC DNA]</scope>
    <source>
        <strain evidence="9 10">B2N2-7</strain>
    </source>
</reference>
<dbReference type="SUPFAM" id="SSF56281">
    <property type="entry name" value="Metallo-hydrolase/oxidoreductase"/>
    <property type="match status" value="1"/>
</dbReference>
<keyword evidence="5 7" id="KW-0378">Hydrolase</keyword>
<dbReference type="InterPro" id="IPR036866">
    <property type="entry name" value="RibonucZ/Hydroxyglut_hydro"/>
</dbReference>
<dbReference type="AlphaFoldDB" id="A0A845BHF1"/>